<dbReference type="AlphaFoldDB" id="A0AAD1ZIB6"/>
<organism evidence="1 2">
    <name type="scientific">Fraxinus pennsylvanica</name>
    <dbReference type="NCBI Taxonomy" id="56036"/>
    <lineage>
        <taxon>Eukaryota</taxon>
        <taxon>Viridiplantae</taxon>
        <taxon>Streptophyta</taxon>
        <taxon>Embryophyta</taxon>
        <taxon>Tracheophyta</taxon>
        <taxon>Spermatophyta</taxon>
        <taxon>Magnoliopsida</taxon>
        <taxon>eudicotyledons</taxon>
        <taxon>Gunneridae</taxon>
        <taxon>Pentapetalae</taxon>
        <taxon>asterids</taxon>
        <taxon>lamiids</taxon>
        <taxon>Lamiales</taxon>
        <taxon>Oleaceae</taxon>
        <taxon>Oleeae</taxon>
        <taxon>Fraxinus</taxon>
    </lineage>
</organism>
<proteinExistence type="predicted"/>
<evidence type="ECO:0000313" key="2">
    <source>
        <dbReference type="Proteomes" id="UP000834106"/>
    </source>
</evidence>
<dbReference type="EMBL" id="OU503044">
    <property type="protein sequence ID" value="CAI9768501.1"/>
    <property type="molecule type" value="Genomic_DNA"/>
</dbReference>
<dbReference type="Proteomes" id="UP000834106">
    <property type="component" value="Chromosome 9"/>
</dbReference>
<accession>A0AAD1ZIB6</accession>
<keyword evidence="2" id="KW-1185">Reference proteome</keyword>
<sequence>MRFRRPQWQYGGHQTRTILLLPTRPNPRSSPSVNTSSNTVIVPNMSFWRVVPEGNWAWFRTVNPGVPPMMLFPLFWTTFDVNPLRPVRKEEVRLNAESATLPPGGYTRNKRFWRHSYTWAATSSLSSQDKRNSCGMKARMGNAYVYCKIKGNAEKREDGVDEMIWVQKFPVLFWCISYSSPRNSCGMKARMGNAYVYCKIKWNAEKREDGVDEMIWVQEFPVLFWCISYSSPVR</sequence>
<gene>
    <name evidence="1" type="ORF">FPE_LOCUS15931</name>
</gene>
<name>A0AAD1ZIB6_9LAMI</name>
<protein>
    <submittedName>
        <fullName evidence="1">Uncharacterized protein</fullName>
    </submittedName>
</protein>
<evidence type="ECO:0000313" key="1">
    <source>
        <dbReference type="EMBL" id="CAI9768501.1"/>
    </source>
</evidence>
<reference evidence="1" key="1">
    <citation type="submission" date="2023-05" db="EMBL/GenBank/DDBJ databases">
        <authorList>
            <person name="Huff M."/>
        </authorList>
    </citation>
    <scope>NUCLEOTIDE SEQUENCE</scope>
</reference>